<evidence type="ECO:0000256" key="1">
    <source>
        <dbReference type="SAM" id="MobiDB-lite"/>
    </source>
</evidence>
<comment type="caution">
    <text evidence="2">The sequence shown here is derived from an EMBL/GenBank/DDBJ whole genome shotgun (WGS) entry which is preliminary data.</text>
</comment>
<proteinExistence type="predicted"/>
<dbReference type="EMBL" id="JAINUF010000022">
    <property type="protein sequence ID" value="KAJ8334053.1"/>
    <property type="molecule type" value="Genomic_DNA"/>
</dbReference>
<gene>
    <name evidence="2" type="ORF">SKAU_G00413720</name>
</gene>
<accession>A0A9Q1E898</accession>
<dbReference type="AlphaFoldDB" id="A0A9Q1E898"/>
<dbReference type="Proteomes" id="UP001152622">
    <property type="component" value="Chromosome 22"/>
</dbReference>
<protein>
    <submittedName>
        <fullName evidence="2">Uncharacterized protein</fullName>
    </submittedName>
</protein>
<evidence type="ECO:0000313" key="3">
    <source>
        <dbReference type="Proteomes" id="UP001152622"/>
    </source>
</evidence>
<sequence>MARDLDAPVGGTTTRLATGGSRSSRGQCAHNGSGGRRRSSGRRRRCCRNEALNCISEPSQIVRDACEGLQQDLHAAQAGIDVTNTLPDRTQFPLQHVEPGLLEFQQWVVLLLGGVPVK</sequence>
<feature type="region of interest" description="Disordered" evidence="1">
    <location>
        <begin position="1"/>
        <end position="42"/>
    </location>
</feature>
<name>A0A9Q1E898_SYNKA</name>
<organism evidence="2 3">
    <name type="scientific">Synaphobranchus kaupii</name>
    <name type="common">Kaup's arrowtooth eel</name>
    <dbReference type="NCBI Taxonomy" id="118154"/>
    <lineage>
        <taxon>Eukaryota</taxon>
        <taxon>Metazoa</taxon>
        <taxon>Chordata</taxon>
        <taxon>Craniata</taxon>
        <taxon>Vertebrata</taxon>
        <taxon>Euteleostomi</taxon>
        <taxon>Actinopterygii</taxon>
        <taxon>Neopterygii</taxon>
        <taxon>Teleostei</taxon>
        <taxon>Anguilliformes</taxon>
        <taxon>Synaphobranchidae</taxon>
        <taxon>Synaphobranchus</taxon>
    </lineage>
</organism>
<evidence type="ECO:0000313" key="2">
    <source>
        <dbReference type="EMBL" id="KAJ8334053.1"/>
    </source>
</evidence>
<reference evidence="2" key="1">
    <citation type="journal article" date="2023" name="Science">
        <title>Genome structures resolve the early diversification of teleost fishes.</title>
        <authorList>
            <person name="Parey E."/>
            <person name="Louis A."/>
            <person name="Montfort J."/>
            <person name="Bouchez O."/>
            <person name="Roques C."/>
            <person name="Iampietro C."/>
            <person name="Lluch J."/>
            <person name="Castinel A."/>
            <person name="Donnadieu C."/>
            <person name="Desvignes T."/>
            <person name="Floi Bucao C."/>
            <person name="Jouanno E."/>
            <person name="Wen M."/>
            <person name="Mejri S."/>
            <person name="Dirks R."/>
            <person name="Jansen H."/>
            <person name="Henkel C."/>
            <person name="Chen W.J."/>
            <person name="Zahm M."/>
            <person name="Cabau C."/>
            <person name="Klopp C."/>
            <person name="Thompson A.W."/>
            <person name="Robinson-Rechavi M."/>
            <person name="Braasch I."/>
            <person name="Lecointre G."/>
            <person name="Bobe J."/>
            <person name="Postlethwait J.H."/>
            <person name="Berthelot C."/>
            <person name="Roest Crollius H."/>
            <person name="Guiguen Y."/>
        </authorList>
    </citation>
    <scope>NUCLEOTIDE SEQUENCE</scope>
    <source>
        <strain evidence="2">WJC10195</strain>
    </source>
</reference>
<feature type="compositionally biased region" description="Polar residues" evidence="1">
    <location>
        <begin position="11"/>
        <end position="26"/>
    </location>
</feature>
<dbReference type="OrthoDB" id="10565906at2759"/>
<keyword evidence="3" id="KW-1185">Reference proteome</keyword>